<proteinExistence type="predicted"/>
<evidence type="ECO:0000313" key="1">
    <source>
        <dbReference type="Proteomes" id="UP000095286"/>
    </source>
</evidence>
<dbReference type="WBParaSite" id="RSKR_0001064800.1">
    <property type="protein sequence ID" value="RSKR_0001064800.1"/>
    <property type="gene ID" value="RSKR_0001064800"/>
</dbReference>
<sequence>MSTCIPTEFVGAFKVERSENFDEYLSAKGVNWILRKMITFTSVTKLIRPVEGSECFNFYNLSGSKNTSYEGIKLNEQFEGLGLDGRVHKVCFASPTAGTLTESHVRVDDPTGEEEIYYYKRDGDYLTLEMKNKDITCTRWFKKIEDNFTKLPAKTN</sequence>
<dbReference type="Proteomes" id="UP000095286">
    <property type="component" value="Unplaced"/>
</dbReference>
<name>A0AC35UE34_9BILA</name>
<reference evidence="2" key="1">
    <citation type="submission" date="2016-11" db="UniProtKB">
        <authorList>
            <consortium name="WormBaseParasite"/>
        </authorList>
    </citation>
    <scope>IDENTIFICATION</scope>
    <source>
        <strain evidence="2">KR3021</strain>
    </source>
</reference>
<accession>A0AC35UE34</accession>
<protein>
    <submittedName>
        <fullName evidence="2">FABP domain-containing protein</fullName>
    </submittedName>
</protein>
<evidence type="ECO:0000313" key="2">
    <source>
        <dbReference type="WBParaSite" id="RSKR_0001064800.1"/>
    </source>
</evidence>
<organism evidence="1 2">
    <name type="scientific">Rhabditophanes sp. KR3021</name>
    <dbReference type="NCBI Taxonomy" id="114890"/>
    <lineage>
        <taxon>Eukaryota</taxon>
        <taxon>Metazoa</taxon>
        <taxon>Ecdysozoa</taxon>
        <taxon>Nematoda</taxon>
        <taxon>Chromadorea</taxon>
        <taxon>Rhabditida</taxon>
        <taxon>Tylenchina</taxon>
        <taxon>Panagrolaimomorpha</taxon>
        <taxon>Strongyloidoidea</taxon>
        <taxon>Alloionematidae</taxon>
        <taxon>Rhabditophanes</taxon>
    </lineage>
</organism>